<organism evidence="2 3">
    <name type="scientific">Undibacter mobilis</name>
    <dbReference type="NCBI Taxonomy" id="2292256"/>
    <lineage>
        <taxon>Bacteria</taxon>
        <taxon>Pseudomonadati</taxon>
        <taxon>Pseudomonadota</taxon>
        <taxon>Alphaproteobacteria</taxon>
        <taxon>Hyphomicrobiales</taxon>
        <taxon>Nitrobacteraceae</taxon>
        <taxon>Undibacter</taxon>
    </lineage>
</organism>
<name>A0A371B0T0_9BRAD</name>
<sequence>MAGLDPAISLRDAQCPPKRDHRDKPGDDNGACCGAYDHFFSITLTLPMYFFSTSGTAIAPPSC</sequence>
<gene>
    <name evidence="2" type="ORF">DXH78_17735</name>
</gene>
<dbReference type="Proteomes" id="UP000263993">
    <property type="component" value="Unassembled WGS sequence"/>
</dbReference>
<feature type="compositionally biased region" description="Basic and acidic residues" evidence="1">
    <location>
        <begin position="17"/>
        <end position="27"/>
    </location>
</feature>
<feature type="region of interest" description="Disordered" evidence="1">
    <location>
        <begin position="1"/>
        <end position="28"/>
    </location>
</feature>
<comment type="caution">
    <text evidence="2">The sequence shown here is derived from an EMBL/GenBank/DDBJ whole genome shotgun (WGS) entry which is preliminary data.</text>
</comment>
<keyword evidence="3" id="KW-1185">Reference proteome</keyword>
<evidence type="ECO:0000313" key="3">
    <source>
        <dbReference type="Proteomes" id="UP000263993"/>
    </source>
</evidence>
<protein>
    <submittedName>
        <fullName evidence="2">Uncharacterized protein</fullName>
    </submittedName>
</protein>
<accession>A0A371B0T0</accession>
<dbReference type="EMBL" id="QRGO01000003">
    <property type="protein sequence ID" value="RDV01083.1"/>
    <property type="molecule type" value="Genomic_DNA"/>
</dbReference>
<reference evidence="3" key="1">
    <citation type="submission" date="2018-08" db="EMBL/GenBank/DDBJ databases">
        <authorList>
            <person name="Kim S.-J."/>
            <person name="Jung G.-Y."/>
        </authorList>
    </citation>
    <scope>NUCLEOTIDE SEQUENCE [LARGE SCALE GENOMIC DNA]</scope>
    <source>
        <strain evidence="3">GY_H</strain>
    </source>
</reference>
<evidence type="ECO:0000313" key="2">
    <source>
        <dbReference type="EMBL" id="RDV01083.1"/>
    </source>
</evidence>
<dbReference type="AlphaFoldDB" id="A0A371B0T0"/>
<proteinExistence type="predicted"/>
<evidence type="ECO:0000256" key="1">
    <source>
        <dbReference type="SAM" id="MobiDB-lite"/>
    </source>
</evidence>